<evidence type="ECO:0000256" key="4">
    <source>
        <dbReference type="ARBA" id="ARBA00023136"/>
    </source>
</evidence>
<dbReference type="GO" id="GO:0016020">
    <property type="term" value="C:membrane"/>
    <property type="evidence" value="ECO:0007669"/>
    <property type="project" value="UniProtKB-SubCell"/>
</dbReference>
<dbReference type="PROSITE" id="PS51526">
    <property type="entry name" value="RFX_DBD"/>
    <property type="match status" value="1"/>
</dbReference>
<evidence type="ECO:0000256" key="5">
    <source>
        <dbReference type="SAM" id="MobiDB-lite"/>
    </source>
</evidence>
<reference evidence="7 8" key="1">
    <citation type="submission" date="2019-02" db="EMBL/GenBank/DDBJ databases">
        <title>Genome sequencing of the rare red list fungi Dentipellis fragilis.</title>
        <authorList>
            <person name="Buettner E."/>
            <person name="Kellner H."/>
        </authorList>
    </citation>
    <scope>NUCLEOTIDE SEQUENCE [LARGE SCALE GENOMIC DNA]</scope>
    <source>
        <strain evidence="7 8">DSM 105465</strain>
    </source>
</reference>
<evidence type="ECO:0000259" key="6">
    <source>
        <dbReference type="PROSITE" id="PS51526"/>
    </source>
</evidence>
<evidence type="ECO:0000313" key="8">
    <source>
        <dbReference type="Proteomes" id="UP000298327"/>
    </source>
</evidence>
<dbReference type="SUPFAM" id="SSF52777">
    <property type="entry name" value="CoA-dependent acyltransferases"/>
    <property type="match status" value="1"/>
</dbReference>
<dbReference type="SUPFAM" id="SSF48371">
    <property type="entry name" value="ARM repeat"/>
    <property type="match status" value="1"/>
</dbReference>
<organism evidence="7 8">
    <name type="scientific">Dentipellis fragilis</name>
    <dbReference type="NCBI Taxonomy" id="205917"/>
    <lineage>
        <taxon>Eukaryota</taxon>
        <taxon>Fungi</taxon>
        <taxon>Dikarya</taxon>
        <taxon>Basidiomycota</taxon>
        <taxon>Agaricomycotina</taxon>
        <taxon>Agaricomycetes</taxon>
        <taxon>Russulales</taxon>
        <taxon>Hericiaceae</taxon>
        <taxon>Dentipellis</taxon>
    </lineage>
</organism>
<dbReference type="PANTHER" id="PTHR13608">
    <property type="entry name" value="ARMADILLO-LIKE HELICAL DOMAIN-CONTAINING PROTEIN 3"/>
    <property type="match status" value="1"/>
</dbReference>
<feature type="domain" description="RFX-type winged-helix" evidence="6">
    <location>
        <begin position="987"/>
        <end position="1063"/>
    </location>
</feature>
<evidence type="ECO:0000256" key="1">
    <source>
        <dbReference type="ARBA" id="ARBA00004370"/>
    </source>
</evidence>
<dbReference type="Gene3D" id="3.30.559.10">
    <property type="entry name" value="Chloramphenicol acetyltransferase-like domain"/>
    <property type="match status" value="1"/>
</dbReference>
<evidence type="ECO:0000313" key="7">
    <source>
        <dbReference type="EMBL" id="TFY70553.1"/>
    </source>
</evidence>
<evidence type="ECO:0000256" key="3">
    <source>
        <dbReference type="ARBA" id="ARBA00022989"/>
    </source>
</evidence>
<feature type="region of interest" description="Disordered" evidence="5">
    <location>
        <begin position="420"/>
        <end position="470"/>
    </location>
</feature>
<dbReference type="Proteomes" id="UP000298327">
    <property type="component" value="Unassembled WGS sequence"/>
</dbReference>
<dbReference type="InterPro" id="IPR039868">
    <property type="entry name" value="ARMD3-like"/>
</dbReference>
<keyword evidence="2" id="KW-0812">Transmembrane</keyword>
<feature type="region of interest" description="Disordered" evidence="5">
    <location>
        <begin position="1"/>
        <end position="21"/>
    </location>
</feature>
<evidence type="ECO:0000256" key="2">
    <source>
        <dbReference type="ARBA" id="ARBA00022692"/>
    </source>
</evidence>
<feature type="compositionally biased region" description="Pro residues" evidence="5">
    <location>
        <begin position="458"/>
        <end position="467"/>
    </location>
</feature>
<name>A0A4Y9Z9Q1_9AGAM</name>
<dbReference type="InterPro" id="IPR003150">
    <property type="entry name" value="DNA-bd_RFX"/>
</dbReference>
<comment type="subcellular location">
    <subcellularLocation>
        <location evidence="1">Membrane</location>
    </subcellularLocation>
</comment>
<dbReference type="GO" id="GO:0005829">
    <property type="term" value="C:cytosol"/>
    <property type="evidence" value="ECO:0007669"/>
    <property type="project" value="TreeGrafter"/>
</dbReference>
<dbReference type="InterPro" id="IPR016024">
    <property type="entry name" value="ARM-type_fold"/>
</dbReference>
<keyword evidence="8" id="KW-1185">Reference proteome</keyword>
<keyword evidence="4" id="KW-0472">Membrane</keyword>
<dbReference type="InterPro" id="IPR023213">
    <property type="entry name" value="CAT-like_dom_sf"/>
</dbReference>
<proteinExistence type="predicted"/>
<comment type="caution">
    <text evidence="7">The sequence shown here is derived from an EMBL/GenBank/DDBJ whole genome shotgun (WGS) entry which is preliminary data.</text>
</comment>
<dbReference type="GO" id="GO:0006355">
    <property type="term" value="P:regulation of DNA-templated transcription"/>
    <property type="evidence" value="ECO:0007669"/>
    <property type="project" value="InterPro"/>
</dbReference>
<sequence>MATLPPFSHPAPPSPDLSDSEDVDVATLTAKKLLAGLHDSARPSDAICYERRLGDSELSYYLPSRANGVNDMYLHLGFRAPERFLRRTRVQTVWSILRMRHPLMASRVVMRDYDDVRFVFTRPSSPETALLEADRELEYRTQSKDDLIDSYLNGPRTLSNDRLSYLIVSQVPTAEGLLPTPPPTPTLSKPSWESAESTFQYELLICAAHFIGDGMALHQFANDLFGLLAGSRSQEELEELARAEWQQRWGDRIDGTNSTPPLPLSLEESLPKELAKFKRVVGQVDFQNNLVKQIGGHTFPRRSDPVRHTTVPTVPYDEETTKAILKKCKAHGVSIASALFAICNFAWARMSPREKQKSPMMMYAALNVRPYFIPKPLNDSYWFLAVGYFNVMLPNFIPSSCESEKTFWLRARAAKDQSTRAAKNSMVVTRHREMARKRGRQSRAWAREDDEKEAGTWVPPPPAPAPRTPAVAAPPSSALIGLSLLGNLDGIYKHATFPDVKLHTLTTGSRQRHGGMLFFGYTFAGKLWVSLGYDENGFERKSVDMFWKNVLGAIDEFLSLALDSSLFWTLPCILMMVSEQFIDVLLQLKNTQFNRMLVVDVDVAYLSTEPPAPPTRLGLRVFGKTHHLHSAKATSITLRTSPGSSKTTLYRPPAAPAYAPPMLHQQVPMQRPNVTDDYERWYTEAVPNNRMLLSLKSGIHSEIAWAFDRLCRLCNNEQFFLRSIPGLTDALFEWPEWYIEQNKKGTNKLAVLFSLSPAEERKRRHGLEAMFVMRNAAVNEPNAQELASHKKTRLLLLAALHGVKPDTDANTEFLMHAIELLQYIAPTFPVPPPSAPLESNPIPPLVAIAGSSSNRSLIIASLTTLHLLLSNPANAVHLTPDSPALAASIRYLPLLSDRPLVDACLNFLYTHLSHPPMAKVFLRNRDMPSTLKLLATQIVSEQFEDTVSVDIGGPVFTAPAVSVVTRNHELTQEELYKLVGLPEPQRCYEWMKTMFVAEPEGELTQVDFWNLYKDVFVPFQQQYHLLVASDVIKNVTVVFPQAQAMVLQGPPQRFIVRGVDRRKDDSLKERFKCQWDRSQCTALAFSSAGELYDHVLEHINGIEDTEKECLWATCARDPLPKANLRAHVLTHLPSAQPPPKHPAQSDTITLPSEAYPYPNPDPTTRPPPPPRNATLTYRKPVVDPPSSSLTALLCIRVLFRTAFAATEVAPRIDADHFGFPGVVEDEADADTLEAESRAVALEQEGGAEGEEGRLSALRRILEDVHIAQDTLMGWVYEMGQTAAQINPKEDESTFWSNLLLLDVDRPYLTGKFAATSKEDCLGHFKPLINTLFGTCLEHARTASHDDPKKTNSLEIIAIFMRCLLSKSDLAGWEVMELFAGSVNDSDKFFMDFVSMIDHTLRDEQAPASLRHDVLQLAIIFMCGINQLSPGAYFLRRDLYPAVISIVKSPETQRFTFEALLFLALMANFHQSDAAKLNPYLQRIAETEDWDVLRKIVWAANHATLATIKAYQDISDDSPPTMASTLGSFMASLRPDRILASKPIDPPRELFKNQPIEACLILLPVYDFLHRCPVFTEVLCDSISAHHTDDAASKTHPTPLPYSLISLSSYLLTHATSLASLRAIAYANFALHILLAFVEKDELMKVVCQPSPVDIRLCRQRLPTLPIPKLPRPPLCALLDCCVLWLRHNLHKRLEVSLYLLCIRTCHRVVWFLQKERIRVEYNWQELWSALLGLLDFLASKVDSLNTTEQVEGLVQETIILLDLAICKADVFLPIPEDIHRLIYELMRSILVLRKQQSLLQKLSSKAVAADDQAVGALSRLLEVADFYQAKMGDVRIRSANDAMRVVAKGVEQDGIHGVKEVPVDDPPLGSEGTVLVLRHAYADGMSLMP</sequence>
<dbReference type="InterPro" id="IPR013636">
    <property type="entry name" value="ARMH3_C"/>
</dbReference>
<dbReference type="SMART" id="SM01158">
    <property type="entry name" value="DUF1741"/>
    <property type="match status" value="1"/>
</dbReference>
<keyword evidence="3" id="KW-1133">Transmembrane helix</keyword>
<protein>
    <recommendedName>
        <fullName evidence="6">RFX-type winged-helix domain-containing protein</fullName>
    </recommendedName>
</protein>
<gene>
    <name evidence="7" type="ORF">EVG20_g2461</name>
</gene>
<dbReference type="GO" id="GO:0003677">
    <property type="term" value="F:DNA binding"/>
    <property type="evidence" value="ECO:0007669"/>
    <property type="project" value="InterPro"/>
</dbReference>
<feature type="region of interest" description="Disordered" evidence="5">
    <location>
        <begin position="1132"/>
        <end position="1180"/>
    </location>
</feature>
<dbReference type="Gene3D" id="3.30.559.30">
    <property type="entry name" value="Nonribosomal peptide synthetase, condensation domain"/>
    <property type="match status" value="1"/>
</dbReference>
<accession>A0A4Y9Z9Q1</accession>
<feature type="compositionally biased region" description="Pro residues" evidence="5">
    <location>
        <begin position="1157"/>
        <end position="1171"/>
    </location>
</feature>
<dbReference type="Pfam" id="PF08427">
    <property type="entry name" value="ARMH3_C"/>
    <property type="match status" value="1"/>
</dbReference>
<dbReference type="OrthoDB" id="338531at2759"/>
<dbReference type="PANTHER" id="PTHR13608:SF3">
    <property type="entry name" value="ARMADILLO-LIKE HELICAL DOMAIN-CONTAINING PROTEIN 3"/>
    <property type="match status" value="1"/>
</dbReference>
<dbReference type="EMBL" id="SEOQ01000096">
    <property type="protein sequence ID" value="TFY70553.1"/>
    <property type="molecule type" value="Genomic_DNA"/>
</dbReference>